<protein>
    <submittedName>
        <fullName evidence="1">Uncharacterized protein</fullName>
    </submittedName>
</protein>
<proteinExistence type="predicted"/>
<evidence type="ECO:0000313" key="1">
    <source>
        <dbReference type="EMBL" id="AEW20935.1"/>
    </source>
</evidence>
<name>G8UJM7_TANFA</name>
<dbReference type="EMBL" id="CP003191">
    <property type="protein sequence ID" value="AEW20935.1"/>
    <property type="molecule type" value="Genomic_DNA"/>
</dbReference>
<dbReference type="Proteomes" id="UP000005436">
    <property type="component" value="Chromosome"/>
</dbReference>
<keyword evidence="2" id="KW-1185">Reference proteome</keyword>
<accession>G8UJM7</accession>
<gene>
    <name evidence="1" type="ordered locus">BFO_0305</name>
</gene>
<dbReference type="HOGENOM" id="CLU_3012761_0_0_10"/>
<dbReference type="STRING" id="203275.BFO_0305"/>
<dbReference type="AlphaFoldDB" id="G8UJM7"/>
<reference evidence="2" key="1">
    <citation type="submission" date="2011-12" db="EMBL/GenBank/DDBJ databases">
        <title>Complete sequence of Tannerella forsythia ATCC 43037.</title>
        <authorList>
            <person name="Dewhirst F."/>
            <person name="Tanner A."/>
            <person name="Izard J."/>
            <person name="Brinkac L."/>
            <person name="Durkin A.S."/>
            <person name="Hostetler J."/>
            <person name="Shetty J."/>
            <person name="Torralba M."/>
            <person name="Gill S."/>
            <person name="Nelson K."/>
        </authorList>
    </citation>
    <scope>NUCLEOTIDE SEQUENCE [LARGE SCALE GENOMIC DNA]</scope>
    <source>
        <strain evidence="2">ATCC 43037 / JCM 10827 / CCUG 33226 / KCTC 5666 / FDC 338</strain>
    </source>
</reference>
<evidence type="ECO:0000313" key="2">
    <source>
        <dbReference type="Proteomes" id="UP000005436"/>
    </source>
</evidence>
<organism evidence="1 2">
    <name type="scientific">Tannerella forsythia (strain ATCC 43037 / JCM 10827 / CCUG 21028 A / KCTC 5666 / FDC 338)</name>
    <name type="common">Bacteroides forsythus</name>
    <dbReference type="NCBI Taxonomy" id="203275"/>
    <lineage>
        <taxon>Bacteria</taxon>
        <taxon>Pseudomonadati</taxon>
        <taxon>Bacteroidota</taxon>
        <taxon>Bacteroidia</taxon>
        <taxon>Bacteroidales</taxon>
        <taxon>Tannerellaceae</taxon>
        <taxon>Tannerella</taxon>
    </lineage>
</organism>
<sequence length="56" mass="6597">MFSHVCSIFYHVSNRFSKNAVNITYVFRILQIFLSDSILIPKIMYYLCLDKTTETA</sequence>
<dbReference type="KEGG" id="tfo:BFO_0305"/>